<feature type="transmembrane region" description="Helical" evidence="1">
    <location>
        <begin position="51"/>
        <end position="72"/>
    </location>
</feature>
<evidence type="ECO:0000256" key="1">
    <source>
        <dbReference type="SAM" id="Phobius"/>
    </source>
</evidence>
<name>A0A3M7Q324_BRAPC</name>
<gene>
    <name evidence="2" type="ORF">BpHYR1_035659</name>
</gene>
<evidence type="ECO:0000313" key="3">
    <source>
        <dbReference type="Proteomes" id="UP000276133"/>
    </source>
</evidence>
<organism evidence="2 3">
    <name type="scientific">Brachionus plicatilis</name>
    <name type="common">Marine rotifer</name>
    <name type="synonym">Brachionus muelleri</name>
    <dbReference type="NCBI Taxonomy" id="10195"/>
    <lineage>
        <taxon>Eukaryota</taxon>
        <taxon>Metazoa</taxon>
        <taxon>Spiralia</taxon>
        <taxon>Gnathifera</taxon>
        <taxon>Rotifera</taxon>
        <taxon>Eurotatoria</taxon>
        <taxon>Monogononta</taxon>
        <taxon>Pseudotrocha</taxon>
        <taxon>Ploima</taxon>
        <taxon>Brachionidae</taxon>
        <taxon>Brachionus</taxon>
    </lineage>
</organism>
<evidence type="ECO:0000313" key="2">
    <source>
        <dbReference type="EMBL" id="RNA05405.1"/>
    </source>
</evidence>
<keyword evidence="1" id="KW-0472">Membrane</keyword>
<proteinExistence type="predicted"/>
<accession>A0A3M7Q324</accession>
<protein>
    <recommendedName>
        <fullName evidence="4">Transient receptor potential cation channel subfamily A member 1</fullName>
    </recommendedName>
</protein>
<comment type="caution">
    <text evidence="2">The sequence shown here is derived from an EMBL/GenBank/DDBJ whole genome shotgun (WGS) entry which is preliminary data.</text>
</comment>
<dbReference type="AlphaFoldDB" id="A0A3M7Q324"/>
<reference evidence="2 3" key="1">
    <citation type="journal article" date="2018" name="Sci. Rep.">
        <title>Genomic signatures of local adaptation to the degree of environmental predictability in rotifers.</title>
        <authorList>
            <person name="Franch-Gras L."/>
            <person name="Hahn C."/>
            <person name="Garcia-Roger E.M."/>
            <person name="Carmona M.J."/>
            <person name="Serra M."/>
            <person name="Gomez A."/>
        </authorList>
    </citation>
    <scope>NUCLEOTIDE SEQUENCE [LARGE SCALE GENOMIC DNA]</scope>
    <source>
        <strain evidence="2">HYR1</strain>
    </source>
</reference>
<sequence>MRRVPNINGEINNTKSFEYDFIKILIMGIGSLEMEDDAELDEESAKTATNFILYVAFVILVPILMINILIGISIDELQKMINDSKYENMLTIIDYMINLRKNKFYKILYMMVKKFIAFQNLKSFSNSVTEWIGSLNRIEVVRKNWLNYKHRIIKIECVQTVNEDEMKFESLIENDAQFSGKLIKDIQMSDIVLKNMTHTIHIE</sequence>
<evidence type="ECO:0008006" key="4">
    <source>
        <dbReference type="Google" id="ProtNLM"/>
    </source>
</evidence>
<dbReference type="Proteomes" id="UP000276133">
    <property type="component" value="Unassembled WGS sequence"/>
</dbReference>
<keyword evidence="1" id="KW-0812">Transmembrane</keyword>
<dbReference type="EMBL" id="REGN01007734">
    <property type="protein sequence ID" value="RNA05405.1"/>
    <property type="molecule type" value="Genomic_DNA"/>
</dbReference>
<keyword evidence="3" id="KW-1185">Reference proteome</keyword>
<keyword evidence="1" id="KW-1133">Transmembrane helix</keyword>